<feature type="compositionally biased region" description="Low complexity" evidence="7">
    <location>
        <begin position="381"/>
        <end position="391"/>
    </location>
</feature>
<dbReference type="InterPro" id="IPR011009">
    <property type="entry name" value="Kinase-like_dom_sf"/>
</dbReference>
<dbReference type="EMBL" id="CP163435">
    <property type="protein sequence ID" value="XDQ31714.1"/>
    <property type="molecule type" value="Genomic_DNA"/>
</dbReference>
<feature type="compositionally biased region" description="Basic and acidic residues" evidence="7">
    <location>
        <begin position="418"/>
        <end position="427"/>
    </location>
</feature>
<keyword evidence="4" id="KW-0547">Nucleotide-binding</keyword>
<feature type="compositionally biased region" description="Pro residues" evidence="7">
    <location>
        <begin position="249"/>
        <end position="267"/>
    </location>
</feature>
<feature type="compositionally biased region" description="Low complexity" evidence="7">
    <location>
        <begin position="463"/>
        <end position="473"/>
    </location>
</feature>
<dbReference type="EC" id="2.7.11.1" evidence="1"/>
<dbReference type="AlphaFoldDB" id="A0AB39PRU8"/>
<dbReference type="SMART" id="SM00220">
    <property type="entry name" value="S_TKc"/>
    <property type="match status" value="1"/>
</dbReference>
<dbReference type="SUPFAM" id="SSF56112">
    <property type="entry name" value="Protein kinase-like (PK-like)"/>
    <property type="match status" value="1"/>
</dbReference>
<dbReference type="PROSITE" id="PS00108">
    <property type="entry name" value="PROTEIN_KINASE_ST"/>
    <property type="match status" value="1"/>
</dbReference>
<evidence type="ECO:0000256" key="7">
    <source>
        <dbReference type="SAM" id="MobiDB-lite"/>
    </source>
</evidence>
<feature type="region of interest" description="Disordered" evidence="7">
    <location>
        <begin position="503"/>
        <end position="559"/>
    </location>
</feature>
<evidence type="ECO:0000256" key="5">
    <source>
        <dbReference type="ARBA" id="ARBA00022777"/>
    </source>
</evidence>
<feature type="compositionally biased region" description="Pro residues" evidence="7">
    <location>
        <begin position="326"/>
        <end position="338"/>
    </location>
</feature>
<evidence type="ECO:0000256" key="2">
    <source>
        <dbReference type="ARBA" id="ARBA00022527"/>
    </source>
</evidence>
<evidence type="ECO:0000313" key="9">
    <source>
        <dbReference type="EMBL" id="XDQ31714.1"/>
    </source>
</evidence>
<dbReference type="CDD" id="cd14014">
    <property type="entry name" value="STKc_PknB_like"/>
    <property type="match status" value="1"/>
</dbReference>
<dbReference type="PANTHER" id="PTHR43289">
    <property type="entry name" value="MITOGEN-ACTIVATED PROTEIN KINASE KINASE KINASE 20-RELATED"/>
    <property type="match status" value="1"/>
</dbReference>
<dbReference type="RefSeq" id="WP_369242875.1">
    <property type="nucleotide sequence ID" value="NZ_CP163435.1"/>
</dbReference>
<gene>
    <name evidence="9" type="ORF">AB5J56_29485</name>
</gene>
<evidence type="ECO:0000256" key="1">
    <source>
        <dbReference type="ARBA" id="ARBA00012513"/>
    </source>
</evidence>
<feature type="compositionally biased region" description="Low complexity" evidence="7">
    <location>
        <begin position="503"/>
        <end position="534"/>
    </location>
</feature>
<evidence type="ECO:0000256" key="3">
    <source>
        <dbReference type="ARBA" id="ARBA00022679"/>
    </source>
</evidence>
<dbReference type="GO" id="GO:0005524">
    <property type="term" value="F:ATP binding"/>
    <property type="evidence" value="ECO:0007669"/>
    <property type="project" value="UniProtKB-KW"/>
</dbReference>
<evidence type="ECO:0000256" key="4">
    <source>
        <dbReference type="ARBA" id="ARBA00022741"/>
    </source>
</evidence>
<keyword evidence="2" id="KW-0723">Serine/threonine-protein kinase</keyword>
<keyword evidence="6" id="KW-0067">ATP-binding</keyword>
<feature type="domain" description="Protein kinase" evidence="8">
    <location>
        <begin position="1"/>
        <end position="248"/>
    </location>
</feature>
<feature type="compositionally biased region" description="Basic and acidic residues" evidence="7">
    <location>
        <begin position="452"/>
        <end position="462"/>
    </location>
</feature>
<feature type="compositionally biased region" description="Low complexity" evidence="7">
    <location>
        <begin position="399"/>
        <end position="413"/>
    </location>
</feature>
<reference evidence="9" key="1">
    <citation type="submission" date="2024-07" db="EMBL/GenBank/DDBJ databases">
        <authorList>
            <person name="Yu S.T."/>
        </authorList>
    </citation>
    <scope>NUCLEOTIDE SEQUENCE</scope>
    <source>
        <strain evidence="9">R21</strain>
    </source>
</reference>
<organism evidence="9">
    <name type="scientific">Streptomyces sp. R21</name>
    <dbReference type="NCBI Taxonomy" id="3238627"/>
    <lineage>
        <taxon>Bacteria</taxon>
        <taxon>Bacillati</taxon>
        <taxon>Actinomycetota</taxon>
        <taxon>Actinomycetes</taxon>
        <taxon>Kitasatosporales</taxon>
        <taxon>Streptomycetaceae</taxon>
        <taxon>Streptomyces</taxon>
    </lineage>
</organism>
<feature type="region of interest" description="Disordered" evidence="7">
    <location>
        <begin position="245"/>
        <end position="477"/>
    </location>
</feature>
<dbReference type="GO" id="GO:0004674">
    <property type="term" value="F:protein serine/threonine kinase activity"/>
    <property type="evidence" value="ECO:0007669"/>
    <property type="project" value="UniProtKB-KW"/>
</dbReference>
<keyword evidence="5 9" id="KW-0418">Kinase</keyword>
<feature type="compositionally biased region" description="Polar residues" evidence="7">
    <location>
        <begin position="535"/>
        <end position="551"/>
    </location>
</feature>
<evidence type="ECO:0000259" key="8">
    <source>
        <dbReference type="PROSITE" id="PS50011"/>
    </source>
</evidence>
<keyword evidence="3 9" id="KW-0808">Transferase</keyword>
<accession>A0AB39PRU8</accession>
<dbReference type="Pfam" id="PF00069">
    <property type="entry name" value="Pkinase"/>
    <property type="match status" value="1"/>
</dbReference>
<dbReference type="Gene3D" id="1.10.510.10">
    <property type="entry name" value="Transferase(Phosphotransferase) domain 1"/>
    <property type="match status" value="1"/>
</dbReference>
<proteinExistence type="predicted"/>
<dbReference type="InterPro" id="IPR008271">
    <property type="entry name" value="Ser/Thr_kinase_AS"/>
</dbReference>
<dbReference type="PROSITE" id="PS50011">
    <property type="entry name" value="PROTEIN_KINASE_DOM"/>
    <property type="match status" value="1"/>
</dbReference>
<protein>
    <recommendedName>
        <fullName evidence="1">non-specific serine/threonine protein kinase</fullName>
        <ecNumber evidence="1">2.7.11.1</ecNumber>
    </recommendedName>
</protein>
<dbReference type="PANTHER" id="PTHR43289:SF6">
    <property type="entry name" value="SERINE_THREONINE-PROTEIN KINASE NEKL-3"/>
    <property type="match status" value="1"/>
</dbReference>
<dbReference type="InterPro" id="IPR000719">
    <property type="entry name" value="Prot_kinase_dom"/>
</dbReference>
<feature type="compositionally biased region" description="Basic and acidic residues" evidence="7">
    <location>
        <begin position="289"/>
        <end position="307"/>
    </location>
</feature>
<sequence>MGRVWRATDQMLDRQVAVKEMRIDGLDPEDTRTRRERTLREARATARIDHPNVVRVYDVVDEGERLWIVMELVAGRSLEQMVIEDGPLGIRDAARIGLGLVAALRQVHAGGVLHRDIKPGNVLVERGGHRVVLTDFGIAAIQDAKALTMVGMIVGSPDYMAPERISGRPQGPPSDVWSLGATLCAALGGRSPFSRDTTLATLHAVLYEEPELPADAGGLHDILAALLEKEPSLRPGLPEVATALEPIAFPGPPPAPTLPQVPIPPPARRQETEPEYLGPPRPEPEQELEQEREREKEKEPEPEREQVLDTPLVRAARHPQSQQPQQAPPPPPEAPVPPNGRIGAVDPRRPEPAHDVTPPPRTPTWWHPPVTEEPPPEEPASEAPAPAVAQPNHHPPTHAPEGVVAPPAEAANASTEVPPERSLEVRSETPSSLPRADAPTAPLLASPRPHPKPPDDLPKPPDDLLGPAVPAGPRRSRRRMGLAAAGGVVAAGAVAWLVVATTGGSSDDKGGSSSASSHSASSGTTGGPSSLSPTVDGTSRPPSTLASTPPGSRTEGGMYAWVPPEGWTRKVVTAIEVHYVSPDHQQEILANAKDASGDLLERWQIEEQNHTSKGMDYKRVRLENTTFRSGSAVVWEYYVTVKGKYWHVRLLGFRSGGTSYEIDTWYRPDIEDTAVPVYEKVKQSFTPR</sequence>
<evidence type="ECO:0000256" key="6">
    <source>
        <dbReference type="ARBA" id="ARBA00022840"/>
    </source>
</evidence>
<name>A0AB39PRU8_9ACTN</name>